<feature type="transmembrane region" description="Helical" evidence="6">
    <location>
        <begin position="82"/>
        <end position="102"/>
    </location>
</feature>
<feature type="transmembrane region" description="Helical" evidence="6">
    <location>
        <begin position="143"/>
        <end position="161"/>
    </location>
</feature>
<keyword evidence="5 6" id="KW-0472">Membrane</keyword>
<evidence type="ECO:0000313" key="8">
    <source>
        <dbReference type="EMBL" id="MBP2623045.1"/>
    </source>
</evidence>
<evidence type="ECO:0000256" key="3">
    <source>
        <dbReference type="ARBA" id="ARBA00022692"/>
    </source>
</evidence>
<keyword evidence="4 6" id="KW-1133">Transmembrane helix</keyword>
<feature type="domain" description="Major facilitator superfamily (MFS) profile" evidence="7">
    <location>
        <begin position="13"/>
        <end position="401"/>
    </location>
</feature>
<evidence type="ECO:0000313" key="9">
    <source>
        <dbReference type="Proteomes" id="UP001519296"/>
    </source>
</evidence>
<dbReference type="RefSeq" id="WP_209627537.1">
    <property type="nucleotide sequence ID" value="NZ_PRDG01000002.1"/>
</dbReference>
<protein>
    <submittedName>
        <fullName evidence="8">MFS transporter</fullName>
    </submittedName>
</protein>
<organism evidence="8 9">
    <name type="scientific">Streptococcus oricebi</name>
    <dbReference type="NCBI Taxonomy" id="1547447"/>
    <lineage>
        <taxon>Bacteria</taxon>
        <taxon>Bacillati</taxon>
        <taxon>Bacillota</taxon>
        <taxon>Bacilli</taxon>
        <taxon>Lactobacillales</taxon>
        <taxon>Streptococcaceae</taxon>
        <taxon>Streptococcus</taxon>
    </lineage>
</organism>
<evidence type="ECO:0000259" key="7">
    <source>
        <dbReference type="PROSITE" id="PS50850"/>
    </source>
</evidence>
<evidence type="ECO:0000256" key="6">
    <source>
        <dbReference type="SAM" id="Phobius"/>
    </source>
</evidence>
<evidence type="ECO:0000256" key="4">
    <source>
        <dbReference type="ARBA" id="ARBA00022989"/>
    </source>
</evidence>
<feature type="transmembrane region" description="Helical" evidence="6">
    <location>
        <begin position="51"/>
        <end position="70"/>
    </location>
</feature>
<feature type="transmembrane region" description="Helical" evidence="6">
    <location>
        <begin position="260"/>
        <end position="281"/>
    </location>
</feature>
<feature type="transmembrane region" description="Helical" evidence="6">
    <location>
        <begin position="219"/>
        <end position="240"/>
    </location>
</feature>
<feature type="transmembrane region" description="Helical" evidence="6">
    <location>
        <begin position="288"/>
        <end position="307"/>
    </location>
</feature>
<feature type="transmembrane region" description="Helical" evidence="6">
    <location>
        <begin position="376"/>
        <end position="396"/>
    </location>
</feature>
<dbReference type="PROSITE" id="PS50850">
    <property type="entry name" value="MFS"/>
    <property type="match status" value="1"/>
</dbReference>
<dbReference type="PANTHER" id="PTHR23508">
    <property type="entry name" value="CARBOXYLIC ACID TRANSPORTER PROTEIN HOMOLOG"/>
    <property type="match status" value="1"/>
</dbReference>
<feature type="transmembrane region" description="Helical" evidence="6">
    <location>
        <begin position="313"/>
        <end position="338"/>
    </location>
</feature>
<dbReference type="InterPro" id="IPR036259">
    <property type="entry name" value="MFS_trans_sf"/>
</dbReference>
<feature type="transmembrane region" description="Helical" evidence="6">
    <location>
        <begin position="12"/>
        <end position="39"/>
    </location>
</feature>
<dbReference type="Gene3D" id="1.20.1250.20">
    <property type="entry name" value="MFS general substrate transporter like domains"/>
    <property type="match status" value="1"/>
</dbReference>
<feature type="transmembrane region" description="Helical" evidence="6">
    <location>
        <begin position="350"/>
        <end position="370"/>
    </location>
</feature>
<evidence type="ECO:0000256" key="1">
    <source>
        <dbReference type="ARBA" id="ARBA00004651"/>
    </source>
</evidence>
<reference evidence="8 9" key="1">
    <citation type="submission" date="2018-02" db="EMBL/GenBank/DDBJ databases">
        <title>Draft genome sequence of Streptococcus oricebi CCUG 70868T type strain.</title>
        <authorList>
            <person name="Mendez V."/>
            <person name="Salva-Serra F."/>
            <person name="Jaen-Luchoro D."/>
            <person name="Gonzales-Siles L."/>
            <person name="Karlsson R."/>
            <person name="Engstrom-Jakobsson H."/>
            <person name="Busquets A."/>
            <person name="Gomila M."/>
            <person name="Pineiro-Iglesias B."/>
            <person name="Bennasar-Figueras A."/>
            <person name="Seeger M."/>
            <person name="Moore E."/>
        </authorList>
    </citation>
    <scope>NUCLEOTIDE SEQUENCE [LARGE SCALE GENOMIC DNA]</scope>
    <source>
        <strain evidence="8 9">CCUG 70868</strain>
    </source>
</reference>
<evidence type="ECO:0000256" key="2">
    <source>
        <dbReference type="ARBA" id="ARBA00022448"/>
    </source>
</evidence>
<evidence type="ECO:0000256" key="5">
    <source>
        <dbReference type="ARBA" id="ARBA00023136"/>
    </source>
</evidence>
<sequence length="409" mass="44549">MSKLSLDKNNWRTLTAAIVASGTDDLNVMFLAFSMSSIIKDLEISSTAGGWIGTFTNLGMLAGGLIFGLLADRYHKFKVFKWTILIFSLATGLIYFTQNIYYLYLLRFIAGMGVGGEYGVAIAIMAGIVPADKMGKISSLNGIAGQIGAISSAVLAGWLAPALGWRGLYLFGLAPILLVIWMVLAIDDQQIWDRSGRPEDPEETSQPVKISQLFNRPALAAQTLALMVMTTVQIAGYFGMMNWLPTIVQTSLHISVKDSSLWMVSTILGMCLGMLVFGQILDKWGPRLVYSIFLLASSVCVFLFQYANSMTTMLVGGAIVGFFVNGMFAGYGAMITRLYPHHIRSTANNVILNVGRAIGGFSSVIIGKILDLSGASMVMIFLSGLYLLSFLALWTMKNLKASRYFSLDK</sequence>
<gene>
    <name evidence="8" type="ORF">C4K46_03720</name>
</gene>
<comment type="caution">
    <text evidence="8">The sequence shown here is derived from an EMBL/GenBank/DDBJ whole genome shotgun (WGS) entry which is preliminary data.</text>
</comment>
<dbReference type="InterPro" id="IPR011701">
    <property type="entry name" value="MFS"/>
</dbReference>
<keyword evidence="9" id="KW-1185">Reference proteome</keyword>
<feature type="transmembrane region" description="Helical" evidence="6">
    <location>
        <begin position="108"/>
        <end position="131"/>
    </location>
</feature>
<dbReference type="InterPro" id="IPR020846">
    <property type="entry name" value="MFS_dom"/>
</dbReference>
<accession>A0ABS5B2P4</accession>
<dbReference type="EMBL" id="PRDG01000002">
    <property type="protein sequence ID" value="MBP2623045.1"/>
    <property type="molecule type" value="Genomic_DNA"/>
</dbReference>
<name>A0ABS5B2P4_9STRE</name>
<dbReference type="PANTHER" id="PTHR23508:SF10">
    <property type="entry name" value="CARBOXYLIC ACID TRANSPORTER PROTEIN HOMOLOG"/>
    <property type="match status" value="1"/>
</dbReference>
<dbReference type="Proteomes" id="UP001519296">
    <property type="component" value="Unassembled WGS sequence"/>
</dbReference>
<proteinExistence type="predicted"/>
<keyword evidence="2" id="KW-0813">Transport</keyword>
<feature type="transmembrane region" description="Helical" evidence="6">
    <location>
        <begin position="167"/>
        <end position="186"/>
    </location>
</feature>
<keyword evidence="3 6" id="KW-0812">Transmembrane</keyword>
<dbReference type="SUPFAM" id="SSF103473">
    <property type="entry name" value="MFS general substrate transporter"/>
    <property type="match status" value="1"/>
</dbReference>
<comment type="subcellular location">
    <subcellularLocation>
        <location evidence="1">Cell membrane</location>
        <topology evidence="1">Multi-pass membrane protein</topology>
    </subcellularLocation>
</comment>
<dbReference type="Pfam" id="PF07690">
    <property type="entry name" value="MFS_1"/>
    <property type="match status" value="1"/>
</dbReference>